<evidence type="ECO:0000256" key="2">
    <source>
        <dbReference type="ARBA" id="ARBA00023219"/>
    </source>
</evidence>
<keyword evidence="4" id="KW-1185">Reference proteome</keyword>
<dbReference type="InterPro" id="IPR005335">
    <property type="entry name" value="Terminase_ssu"/>
</dbReference>
<reference evidence="3 4" key="1">
    <citation type="submission" date="2015-12" db="EMBL/GenBank/DDBJ databases">
        <title>Complete genome of Roseateles depolymerans KCTC 42856.</title>
        <authorList>
            <person name="Kim K.M."/>
        </authorList>
    </citation>
    <scope>NUCLEOTIDE SEQUENCE [LARGE SCALE GENOMIC DNA]</scope>
    <source>
        <strain evidence="3 4">KCTC 42856</strain>
    </source>
</reference>
<proteinExistence type="predicted"/>
<keyword evidence="2" id="KW-0231">Viral genome packaging</keyword>
<name>A0A0U3LJX0_9BURK</name>
<dbReference type="Gene3D" id="1.10.10.1400">
    <property type="entry name" value="Terminase, small subunit, N-terminal DNA-binding domain, HTH motif"/>
    <property type="match status" value="1"/>
</dbReference>
<dbReference type="InterPro" id="IPR052404">
    <property type="entry name" value="SPP1-like_terminase"/>
</dbReference>
<dbReference type="Pfam" id="PF03592">
    <property type="entry name" value="Terminase_2"/>
    <property type="match status" value="1"/>
</dbReference>
<dbReference type="InterPro" id="IPR038713">
    <property type="entry name" value="Terminase_Gp1_N_sf"/>
</dbReference>
<accession>A0A0U3LJX0</accession>
<sequence length="184" mass="20154">MPIKKDLSVLTHLQRLFVDEYLIDLNASKAALRAGYSAKTAGRIGSYLLEKPKVAAAIEEAMKERANRTNITADRILQELARVAFFDIRKLYNEDGSMKKPTELDDETAAALAAVETIEGLEKEAGATTTWTRKIKAVDKVSALTLAMRHLGMLRDKVEHSGPGGQPLPAMAPVFNVTLSTDDE</sequence>
<keyword evidence="1" id="KW-1188">Viral release from host cell</keyword>
<dbReference type="KEGG" id="rdp:RD2015_2218"/>
<dbReference type="RefSeq" id="WP_083526032.1">
    <property type="nucleotide sequence ID" value="NZ_CP013729.1"/>
</dbReference>
<dbReference type="AlphaFoldDB" id="A0A0U3LJX0"/>
<dbReference type="EMBL" id="CP013729">
    <property type="protein sequence ID" value="ALV06690.1"/>
    <property type="molecule type" value="Genomic_DNA"/>
</dbReference>
<organism evidence="3 4">
    <name type="scientific">Roseateles depolymerans</name>
    <dbReference type="NCBI Taxonomy" id="76731"/>
    <lineage>
        <taxon>Bacteria</taxon>
        <taxon>Pseudomonadati</taxon>
        <taxon>Pseudomonadota</taxon>
        <taxon>Betaproteobacteria</taxon>
        <taxon>Burkholderiales</taxon>
        <taxon>Sphaerotilaceae</taxon>
        <taxon>Roseateles</taxon>
    </lineage>
</organism>
<dbReference type="PANTHER" id="PTHR41328:SF2">
    <property type="entry name" value="TERMINASE SMALL SUBUNIT"/>
    <property type="match status" value="1"/>
</dbReference>
<dbReference type="GO" id="GO:0051276">
    <property type="term" value="P:chromosome organization"/>
    <property type="evidence" value="ECO:0007669"/>
    <property type="project" value="InterPro"/>
</dbReference>
<evidence type="ECO:0000313" key="4">
    <source>
        <dbReference type="Proteomes" id="UP000060699"/>
    </source>
</evidence>
<dbReference type="Proteomes" id="UP000060699">
    <property type="component" value="Chromosome"/>
</dbReference>
<gene>
    <name evidence="3" type="ORF">RD2015_2218</name>
</gene>
<dbReference type="PANTHER" id="PTHR41328">
    <property type="entry name" value="TERMINASE SMALL SUBUNIT-RELATED"/>
    <property type="match status" value="1"/>
</dbReference>
<dbReference type="STRING" id="76731.RD2015_2218"/>
<evidence type="ECO:0000256" key="1">
    <source>
        <dbReference type="ARBA" id="ARBA00022612"/>
    </source>
</evidence>
<protein>
    <submittedName>
        <fullName evidence="3">Terminase small subunit</fullName>
    </submittedName>
</protein>
<evidence type="ECO:0000313" key="3">
    <source>
        <dbReference type="EMBL" id="ALV06690.1"/>
    </source>
</evidence>